<reference evidence="4 5" key="1">
    <citation type="submission" date="2023-08" db="EMBL/GenBank/DDBJ databases">
        <authorList>
            <person name="Girao M."/>
            <person name="Carvalho M.F."/>
        </authorList>
    </citation>
    <scope>NUCLEOTIDE SEQUENCE [LARGE SCALE GENOMIC DNA]</scope>
    <source>
        <strain evidence="4 5">CC-R104</strain>
    </source>
</reference>
<evidence type="ECO:0000256" key="1">
    <source>
        <dbReference type="SAM" id="MobiDB-lite"/>
    </source>
</evidence>
<dbReference type="EMBL" id="JAUZMZ010000028">
    <property type="protein sequence ID" value="MEE2031916.1"/>
    <property type="molecule type" value="Genomic_DNA"/>
</dbReference>
<dbReference type="SUPFAM" id="SSF54637">
    <property type="entry name" value="Thioesterase/thiol ester dehydrase-isomerase"/>
    <property type="match status" value="2"/>
</dbReference>
<comment type="caution">
    <text evidence="4">The sequence shown here is derived from an EMBL/GenBank/DDBJ whole genome shotgun (WGS) entry which is preliminary data.</text>
</comment>
<dbReference type="RefSeq" id="WP_330151351.1">
    <property type="nucleotide sequence ID" value="NZ_JAUZMZ010000028.1"/>
</dbReference>
<feature type="domain" description="Acyl-ACP thioesterase-like C-terminal" evidence="3">
    <location>
        <begin position="181"/>
        <end position="244"/>
    </location>
</feature>
<feature type="domain" description="Acyl-ACP thioesterase N-terminal hotdog" evidence="2">
    <location>
        <begin position="26"/>
        <end position="153"/>
    </location>
</feature>
<dbReference type="InterPro" id="IPR002864">
    <property type="entry name" value="Acyl-ACP_thioesterase_NHD"/>
</dbReference>
<accession>A0ABU7JPE5</accession>
<evidence type="ECO:0000259" key="2">
    <source>
        <dbReference type="Pfam" id="PF01643"/>
    </source>
</evidence>
<evidence type="ECO:0000313" key="4">
    <source>
        <dbReference type="EMBL" id="MEE2031916.1"/>
    </source>
</evidence>
<dbReference type="CDD" id="cd00586">
    <property type="entry name" value="4HBT"/>
    <property type="match status" value="1"/>
</dbReference>
<gene>
    <name evidence="4" type="ORF">Q8814_07290</name>
</gene>
<protein>
    <submittedName>
        <fullName evidence="4">Thioesterase</fullName>
    </submittedName>
</protein>
<dbReference type="InterPro" id="IPR049427">
    <property type="entry name" value="Acyl-ACP_TE_C"/>
</dbReference>
<organism evidence="4 5">
    <name type="scientific">Rhodococcus chondri</name>
    <dbReference type="NCBI Taxonomy" id="3065941"/>
    <lineage>
        <taxon>Bacteria</taxon>
        <taxon>Bacillati</taxon>
        <taxon>Actinomycetota</taxon>
        <taxon>Actinomycetes</taxon>
        <taxon>Mycobacteriales</taxon>
        <taxon>Nocardiaceae</taxon>
        <taxon>Rhodococcus</taxon>
    </lineage>
</organism>
<evidence type="ECO:0000313" key="5">
    <source>
        <dbReference type="Proteomes" id="UP001331936"/>
    </source>
</evidence>
<dbReference type="InterPro" id="IPR029069">
    <property type="entry name" value="HotDog_dom_sf"/>
</dbReference>
<sequence>MDTVTSTEDLHWSSPLGELPPEARPFSTERTVRTGDVDPAQRLRLDGVARYLQDIGIDNLAAVDAMETDPLWIVRRTVVDVLRPARFPQKLRLQRWCDALSTRWANVRVRIDGMPTDDSDPDEPGPLIETAAFWIDINPASGTPARISDTLFAHMSMHASDTRLKWRAWLPPTPPDGDATVETREFPLRVTDFDPFGHVNNAAYWHGVEELLAARPDLQNVPYRAVIEHLRPVVTGDTLVLHAHDEPDALGIWFIVDDEVRAVAKVGPR</sequence>
<proteinExistence type="predicted"/>
<evidence type="ECO:0000259" key="3">
    <source>
        <dbReference type="Pfam" id="PF20791"/>
    </source>
</evidence>
<dbReference type="Pfam" id="PF01643">
    <property type="entry name" value="Acyl-ACP_TE"/>
    <property type="match status" value="1"/>
</dbReference>
<keyword evidence="5" id="KW-1185">Reference proteome</keyword>
<dbReference type="Gene3D" id="3.10.129.10">
    <property type="entry name" value="Hotdog Thioesterase"/>
    <property type="match status" value="1"/>
</dbReference>
<dbReference type="Proteomes" id="UP001331936">
    <property type="component" value="Unassembled WGS sequence"/>
</dbReference>
<dbReference type="Pfam" id="PF20791">
    <property type="entry name" value="Acyl-ACP_TE_C"/>
    <property type="match status" value="1"/>
</dbReference>
<feature type="region of interest" description="Disordered" evidence="1">
    <location>
        <begin position="1"/>
        <end position="28"/>
    </location>
</feature>
<name>A0ABU7JPE5_9NOCA</name>